<protein>
    <submittedName>
        <fullName evidence="6">ABC transporter ATP-binding protein</fullName>
    </submittedName>
</protein>
<dbReference type="Pfam" id="PF00005">
    <property type="entry name" value="ABC_tran"/>
    <property type="match status" value="1"/>
</dbReference>
<dbReference type="GO" id="GO:0005524">
    <property type="term" value="F:ATP binding"/>
    <property type="evidence" value="ECO:0007669"/>
    <property type="project" value="UniProtKB-KW"/>
</dbReference>
<evidence type="ECO:0000256" key="4">
    <source>
        <dbReference type="ARBA" id="ARBA00022840"/>
    </source>
</evidence>
<dbReference type="SMART" id="SM00382">
    <property type="entry name" value="AAA"/>
    <property type="match status" value="1"/>
</dbReference>
<name>A0ABW5FVM1_9PSEU</name>
<keyword evidence="7" id="KW-1185">Reference proteome</keyword>
<evidence type="ECO:0000256" key="1">
    <source>
        <dbReference type="ARBA" id="ARBA00005417"/>
    </source>
</evidence>
<evidence type="ECO:0000313" key="7">
    <source>
        <dbReference type="Proteomes" id="UP001597417"/>
    </source>
</evidence>
<keyword evidence="2" id="KW-0813">Transport</keyword>
<keyword evidence="3" id="KW-0547">Nucleotide-binding</keyword>
<dbReference type="SUPFAM" id="SSF52540">
    <property type="entry name" value="P-loop containing nucleoside triphosphate hydrolases"/>
    <property type="match status" value="1"/>
</dbReference>
<dbReference type="Proteomes" id="UP001597417">
    <property type="component" value="Unassembled WGS sequence"/>
</dbReference>
<dbReference type="PANTHER" id="PTHR43335">
    <property type="entry name" value="ABC TRANSPORTER, ATP-BINDING PROTEIN"/>
    <property type="match status" value="1"/>
</dbReference>
<reference evidence="7" key="1">
    <citation type="journal article" date="2019" name="Int. J. Syst. Evol. Microbiol.">
        <title>The Global Catalogue of Microorganisms (GCM) 10K type strain sequencing project: providing services to taxonomists for standard genome sequencing and annotation.</title>
        <authorList>
            <consortium name="The Broad Institute Genomics Platform"/>
            <consortium name="The Broad Institute Genome Sequencing Center for Infectious Disease"/>
            <person name="Wu L."/>
            <person name="Ma J."/>
        </authorList>
    </citation>
    <scope>NUCLEOTIDE SEQUENCE [LARGE SCALE GENOMIC DNA]</scope>
    <source>
        <strain evidence="7">CGMCC 4.7645</strain>
    </source>
</reference>
<dbReference type="RefSeq" id="WP_378267073.1">
    <property type="nucleotide sequence ID" value="NZ_JBHUKR010000011.1"/>
</dbReference>
<gene>
    <name evidence="6" type="ORF">ACFSXZ_22240</name>
</gene>
<feature type="domain" description="ABC transporter" evidence="5">
    <location>
        <begin position="6"/>
        <end position="236"/>
    </location>
</feature>
<dbReference type="InterPro" id="IPR003593">
    <property type="entry name" value="AAA+_ATPase"/>
</dbReference>
<evidence type="ECO:0000313" key="6">
    <source>
        <dbReference type="EMBL" id="MFD2419055.1"/>
    </source>
</evidence>
<comment type="similarity">
    <text evidence="1">Belongs to the ABC transporter superfamily.</text>
</comment>
<keyword evidence="4 6" id="KW-0067">ATP-binding</keyword>
<dbReference type="PANTHER" id="PTHR43335:SF3">
    <property type="entry name" value="ABC TRANSPORTER"/>
    <property type="match status" value="1"/>
</dbReference>
<proteinExistence type="inferred from homology"/>
<dbReference type="CDD" id="cd03230">
    <property type="entry name" value="ABC_DR_subfamily_A"/>
    <property type="match status" value="1"/>
</dbReference>
<organism evidence="6 7">
    <name type="scientific">Amycolatopsis pigmentata</name>
    <dbReference type="NCBI Taxonomy" id="450801"/>
    <lineage>
        <taxon>Bacteria</taxon>
        <taxon>Bacillati</taxon>
        <taxon>Actinomycetota</taxon>
        <taxon>Actinomycetes</taxon>
        <taxon>Pseudonocardiales</taxon>
        <taxon>Pseudonocardiaceae</taxon>
        <taxon>Amycolatopsis</taxon>
    </lineage>
</organism>
<dbReference type="InterPro" id="IPR027417">
    <property type="entry name" value="P-loop_NTPase"/>
</dbReference>
<sequence>MADTGVLARGVRRRFATVEALSGLDLDVPYGEVTALVGPNGAGKTTLLLILATLLAPDSGEVRIAGIDPVADAEAVRARMGWMPDTFGVYDQLITREYLEFFCEAYRIPRDQARARVSELLELVHLPEFADRPVHVLSRGQKQRLGVARALVHRPKVLLLDEPAAGLDPRSRVELRDLLRAQAAEGVAVLVSSHILSELEEIADRVVFVDRGVAVSDRRVGELGTATESEFRVRALDNEALVAALTRRAVPYEAPAAASEVRVRVASESAAADLLSGLVADGVRVIGFAPVGSQLESAYLAFTEERS</sequence>
<dbReference type="PROSITE" id="PS50893">
    <property type="entry name" value="ABC_TRANSPORTER_2"/>
    <property type="match status" value="1"/>
</dbReference>
<comment type="caution">
    <text evidence="6">The sequence shown here is derived from an EMBL/GenBank/DDBJ whole genome shotgun (WGS) entry which is preliminary data.</text>
</comment>
<dbReference type="InterPro" id="IPR003439">
    <property type="entry name" value="ABC_transporter-like_ATP-bd"/>
</dbReference>
<evidence type="ECO:0000256" key="2">
    <source>
        <dbReference type="ARBA" id="ARBA00022448"/>
    </source>
</evidence>
<dbReference type="Gene3D" id="3.40.50.300">
    <property type="entry name" value="P-loop containing nucleotide triphosphate hydrolases"/>
    <property type="match status" value="1"/>
</dbReference>
<evidence type="ECO:0000259" key="5">
    <source>
        <dbReference type="PROSITE" id="PS50893"/>
    </source>
</evidence>
<dbReference type="EMBL" id="JBHUKR010000011">
    <property type="protein sequence ID" value="MFD2419055.1"/>
    <property type="molecule type" value="Genomic_DNA"/>
</dbReference>
<accession>A0ABW5FVM1</accession>
<evidence type="ECO:0000256" key="3">
    <source>
        <dbReference type="ARBA" id="ARBA00022741"/>
    </source>
</evidence>